<dbReference type="STRING" id="128944.AWM75_04975"/>
<dbReference type="Pfam" id="PF12822">
    <property type="entry name" value="ECF_trnsprt"/>
    <property type="match status" value="1"/>
</dbReference>
<dbReference type="Gene3D" id="1.10.1760.20">
    <property type="match status" value="1"/>
</dbReference>
<reference evidence="1 2" key="1">
    <citation type="journal article" date="2016" name="Genome Announc.">
        <title>Complete Genome Sequences of Aerococcus christensenii CCUG 28831T, Aerococcus sanguinicola CCUG 43001T, Aerococcus urinae CCUG 36881T, Aerococcus urinaeequi CCUG 28094T, Aerococcus urinaehominis CCUG 42038 BT, and Aerococcus viridans CCUG 4311T.</title>
        <authorList>
            <person name="Carkaci D."/>
            <person name="Dargis R."/>
            <person name="Nielsen X.C."/>
            <person name="Skovgaard O."/>
            <person name="Fuursted K."/>
            <person name="Christensen J.J."/>
        </authorList>
    </citation>
    <scope>NUCLEOTIDE SEQUENCE [LARGE SCALE GENOMIC DNA]</scope>
    <source>
        <strain evidence="1 2">CCUG42038B</strain>
    </source>
</reference>
<sequence>MKGKEKTLQLTIYALFIAILTIQTFVPVLGYLPLGPIQVTIIQITVIVGAILFGPKTGILLGGCWGGLRLIKAALEPNILSAVFLNPMVSLLPRLLTGLVAGVAFKTLNRYLTRQKAAFWTGLLGSLTNTVLFLMAVYLFAADAYAKSLGIPKEGLLLALATVAGTNGVLELIASGILVPLLVKPLAKIID</sequence>
<evidence type="ECO:0000313" key="2">
    <source>
        <dbReference type="Proteomes" id="UP000062260"/>
    </source>
</evidence>
<dbReference type="InterPro" id="IPR024529">
    <property type="entry name" value="ECF_trnsprt_substrate-spec"/>
</dbReference>
<dbReference type="GO" id="GO:0022857">
    <property type="term" value="F:transmembrane transporter activity"/>
    <property type="evidence" value="ECO:0007669"/>
    <property type="project" value="InterPro"/>
</dbReference>
<dbReference type="OrthoDB" id="9813540at2"/>
<keyword evidence="2" id="KW-1185">Reference proteome</keyword>
<dbReference type="RefSeq" id="WP_067979013.1">
    <property type="nucleotide sequence ID" value="NZ_CP014163.1"/>
</dbReference>
<reference evidence="2" key="2">
    <citation type="submission" date="2016-01" db="EMBL/GenBank/DDBJ databases">
        <title>Six Aerococcus type strain genome sequencing and assembly using PacBio and Illumina Hiseq.</title>
        <authorList>
            <person name="Carkaci D."/>
            <person name="Dargis R."/>
            <person name="Nielsen X.C."/>
            <person name="Skovgaard O."/>
            <person name="Fuursted K."/>
            <person name="Christensen J.J."/>
        </authorList>
    </citation>
    <scope>NUCLEOTIDE SEQUENCE [LARGE SCALE GENOMIC DNA]</scope>
    <source>
        <strain evidence="2">CCUG42038B</strain>
    </source>
</reference>
<accession>A0A120IAW7</accession>
<dbReference type="AlphaFoldDB" id="A0A120IAW7"/>
<name>A0A120IAW7_9LACT</name>
<protein>
    <submittedName>
        <fullName evidence="1">Uncharacterized protein</fullName>
    </submittedName>
</protein>
<dbReference type="Proteomes" id="UP000062260">
    <property type="component" value="Chromosome"/>
</dbReference>
<gene>
    <name evidence="1" type="ORF">AWM75_04975</name>
</gene>
<dbReference type="EMBL" id="CP014163">
    <property type="protein sequence ID" value="AMB99383.1"/>
    <property type="molecule type" value="Genomic_DNA"/>
</dbReference>
<dbReference type="KEGG" id="auh:AWM75_04975"/>
<proteinExistence type="predicted"/>
<evidence type="ECO:0000313" key="1">
    <source>
        <dbReference type="EMBL" id="AMB99383.1"/>
    </source>
</evidence>
<organism evidence="1 2">
    <name type="scientific">Aerococcus urinaehominis</name>
    <dbReference type="NCBI Taxonomy" id="128944"/>
    <lineage>
        <taxon>Bacteria</taxon>
        <taxon>Bacillati</taxon>
        <taxon>Bacillota</taxon>
        <taxon>Bacilli</taxon>
        <taxon>Lactobacillales</taxon>
        <taxon>Aerococcaceae</taxon>
        <taxon>Aerococcus</taxon>
    </lineage>
</organism>